<evidence type="ECO:0000313" key="1">
    <source>
        <dbReference type="EMBL" id="RMI41109.1"/>
    </source>
</evidence>
<dbReference type="Proteomes" id="UP000282674">
    <property type="component" value="Unassembled WGS sequence"/>
</dbReference>
<accession>A0A3M2LUF0</accession>
<proteinExistence type="predicted"/>
<dbReference type="EMBL" id="RFFG01000046">
    <property type="protein sequence ID" value="RMI41109.1"/>
    <property type="molecule type" value="Genomic_DNA"/>
</dbReference>
<name>A0A3M2LUF0_9ACTN</name>
<reference evidence="1 2" key="1">
    <citation type="submission" date="2018-10" db="EMBL/GenBank/DDBJ databases">
        <title>Isolation from soil.</title>
        <authorList>
            <person name="Hu J."/>
        </authorList>
    </citation>
    <scope>NUCLEOTIDE SEQUENCE [LARGE SCALE GENOMIC DNA]</scope>
    <source>
        <strain evidence="1 2">NEAU-Ht49</strain>
    </source>
</reference>
<protein>
    <submittedName>
        <fullName evidence="1">Uncharacterized protein</fullName>
    </submittedName>
</protein>
<evidence type="ECO:0000313" key="2">
    <source>
        <dbReference type="Proteomes" id="UP000282674"/>
    </source>
</evidence>
<organism evidence="1 2">
    <name type="scientific">Actinomadura harenae</name>
    <dbReference type="NCBI Taxonomy" id="2483351"/>
    <lineage>
        <taxon>Bacteria</taxon>
        <taxon>Bacillati</taxon>
        <taxon>Actinomycetota</taxon>
        <taxon>Actinomycetes</taxon>
        <taxon>Streptosporangiales</taxon>
        <taxon>Thermomonosporaceae</taxon>
        <taxon>Actinomadura</taxon>
    </lineage>
</organism>
<dbReference type="AlphaFoldDB" id="A0A3M2LUF0"/>
<sequence>MSDVELARDLADSLLLAAGRPRRALAPPGPGAASRVRADCALRAEPDALVRMRLRFLHFQARRVEPDGVADCHGIALHPGDEAVAEEIAPEYRLADLLAAEHTLVRVVPARRTVEPLVCGRVVRSRWPIHVLVRTRAEAFARAGRRAQGLTRLSIEVLNVTDWPHSLDPDDALRRSLLVPHLIVALDGAVFVPPDRPRERDDLWPVLLAGDLLLASPVPLPDRPDMPITGRRAAGA</sequence>
<gene>
    <name evidence="1" type="ORF">EBO15_24385</name>
</gene>
<keyword evidence="2" id="KW-1185">Reference proteome</keyword>
<comment type="caution">
    <text evidence="1">The sequence shown here is derived from an EMBL/GenBank/DDBJ whole genome shotgun (WGS) entry which is preliminary data.</text>
</comment>
<dbReference type="RefSeq" id="WP_122196760.1">
    <property type="nucleotide sequence ID" value="NZ_JBHSKC010000004.1"/>
</dbReference>
<dbReference type="OrthoDB" id="264096at2"/>